<dbReference type="GO" id="GO:0042594">
    <property type="term" value="P:response to starvation"/>
    <property type="evidence" value="ECO:0007669"/>
    <property type="project" value="TreeGrafter"/>
</dbReference>
<dbReference type="GeneID" id="68098208"/>
<evidence type="ECO:0000313" key="3">
    <source>
        <dbReference type="Proteomes" id="UP000816034"/>
    </source>
</evidence>
<dbReference type="GO" id="GO:0005634">
    <property type="term" value="C:nucleus"/>
    <property type="evidence" value="ECO:0007669"/>
    <property type="project" value="TreeGrafter"/>
</dbReference>
<feature type="region of interest" description="Disordered" evidence="1">
    <location>
        <begin position="850"/>
        <end position="902"/>
    </location>
</feature>
<feature type="compositionally biased region" description="Low complexity" evidence="1">
    <location>
        <begin position="533"/>
        <end position="587"/>
    </location>
</feature>
<dbReference type="RefSeq" id="XP_044547640.1">
    <property type="nucleotide sequence ID" value="XM_044695538.1"/>
</dbReference>
<feature type="region of interest" description="Disordered" evidence="1">
    <location>
        <begin position="211"/>
        <end position="336"/>
    </location>
</feature>
<name>A0AA88GJ49_NAELO</name>
<reference evidence="2 3" key="1">
    <citation type="journal article" date="2018" name="BMC Genomics">
        <title>The genome of Naegleria lovaniensis, the basis for a comparative approach to unravel pathogenicity factors of the human pathogenic amoeba N. fowleri.</title>
        <authorList>
            <person name="Liechti N."/>
            <person name="Schurch N."/>
            <person name="Bruggmann R."/>
            <person name="Wittwer M."/>
        </authorList>
    </citation>
    <scope>NUCLEOTIDE SEQUENCE [LARGE SCALE GENOMIC DNA]</scope>
    <source>
        <strain evidence="2 3">ATCC 30569</strain>
    </source>
</reference>
<evidence type="ECO:0000256" key="1">
    <source>
        <dbReference type="SAM" id="MobiDB-lite"/>
    </source>
</evidence>
<feature type="region of interest" description="Disordered" evidence="1">
    <location>
        <begin position="1344"/>
        <end position="1388"/>
    </location>
</feature>
<proteinExistence type="predicted"/>
<dbReference type="GO" id="GO:0000987">
    <property type="term" value="F:cis-regulatory region sequence-specific DNA binding"/>
    <property type="evidence" value="ECO:0007669"/>
    <property type="project" value="TreeGrafter"/>
</dbReference>
<feature type="region of interest" description="Disordered" evidence="1">
    <location>
        <begin position="1491"/>
        <end position="1540"/>
    </location>
</feature>
<feature type="region of interest" description="Disordered" evidence="1">
    <location>
        <begin position="509"/>
        <end position="617"/>
    </location>
</feature>
<dbReference type="PANTHER" id="PTHR14596:SF72">
    <property type="entry name" value="ZINC FINGER PROTEIN MSN2-RELATED"/>
    <property type="match status" value="1"/>
</dbReference>
<organism evidence="2 3">
    <name type="scientific">Naegleria lovaniensis</name>
    <name type="common">Amoeba</name>
    <dbReference type="NCBI Taxonomy" id="51637"/>
    <lineage>
        <taxon>Eukaryota</taxon>
        <taxon>Discoba</taxon>
        <taxon>Heterolobosea</taxon>
        <taxon>Tetramitia</taxon>
        <taxon>Eutetramitia</taxon>
        <taxon>Vahlkampfiidae</taxon>
        <taxon>Naegleria</taxon>
    </lineage>
</organism>
<dbReference type="EMBL" id="PYSW02000025">
    <property type="protein sequence ID" value="KAG2381961.1"/>
    <property type="molecule type" value="Genomic_DNA"/>
</dbReference>
<feature type="region of interest" description="Disordered" evidence="1">
    <location>
        <begin position="65"/>
        <end position="84"/>
    </location>
</feature>
<dbReference type="Proteomes" id="UP000816034">
    <property type="component" value="Unassembled WGS sequence"/>
</dbReference>
<feature type="compositionally biased region" description="Polar residues" evidence="1">
    <location>
        <begin position="605"/>
        <end position="617"/>
    </location>
</feature>
<feature type="region of interest" description="Disordered" evidence="1">
    <location>
        <begin position="1"/>
        <end position="32"/>
    </location>
</feature>
<gene>
    <name evidence="2" type="ORF">C9374_005753</name>
</gene>
<comment type="caution">
    <text evidence="2">The sequence shown here is derived from an EMBL/GenBank/DDBJ whole genome shotgun (WGS) entry which is preliminary data.</text>
</comment>
<feature type="compositionally biased region" description="Low complexity" evidence="1">
    <location>
        <begin position="247"/>
        <end position="267"/>
    </location>
</feature>
<feature type="compositionally biased region" description="Polar residues" evidence="1">
    <location>
        <begin position="211"/>
        <end position="230"/>
    </location>
</feature>
<dbReference type="PANTHER" id="PTHR14596">
    <property type="entry name" value="ZINC FINGER PROTEIN"/>
    <property type="match status" value="1"/>
</dbReference>
<feature type="compositionally biased region" description="Basic and acidic residues" evidence="1">
    <location>
        <begin position="1491"/>
        <end position="1500"/>
    </location>
</feature>
<keyword evidence="3" id="KW-1185">Reference proteome</keyword>
<feature type="compositionally biased region" description="Low complexity" evidence="1">
    <location>
        <begin position="280"/>
        <end position="336"/>
    </location>
</feature>
<accession>A0AA88GJ49</accession>
<evidence type="ECO:0000313" key="2">
    <source>
        <dbReference type="EMBL" id="KAG2381961.1"/>
    </source>
</evidence>
<feature type="compositionally biased region" description="Low complexity" evidence="1">
    <location>
        <begin position="509"/>
        <end position="525"/>
    </location>
</feature>
<feature type="compositionally biased region" description="Low complexity" evidence="1">
    <location>
        <begin position="1350"/>
        <end position="1388"/>
    </location>
</feature>
<feature type="compositionally biased region" description="Basic and acidic residues" evidence="1">
    <location>
        <begin position="142"/>
        <end position="154"/>
    </location>
</feature>
<sequence>MSRLPSLFMESKREGKQAEPLMNHTTATTSNNNNSYHVIVEDLSKHSFYGTEGYYDSKTPLFGTLNDSSSEENDDKYSSGSDSESIILDSNDINALDLGSEVAPPQGVIDFSTFMLNENDPSSVLLTRKGLTSSATTTMDHGSSHVIDKHDPDGALRNQQQLNHQSLTSHQQDPKSLHLQLPNYLSQKQSSKTTPQPSSRPNLLSSRLQMLSSATARSSHALDPSNQNNKNEQDTSSEDGFKLIALSSASSTSRSSCSNNSGRRSASPQVVKESHHTIKTNSSNHSNPTNPIMNSTHSNHINSNHINSNHINSNHSNPTHSNPTHSNPTHSLHHTFSSSSLLNEEDYICMKLLGLHKHQVTAHDLLLKLFDIFGSTEYNQGKRQHLTFRAAALAVSAMLKSHKNAQHSSLSANHDMPLPSPHHTHTTNVIMINRKIKESIGNGISKRVDRHSPQYLELVKKKVGYIPQKHLKMHQMSNPFMDSQHVMNDETFKMISVSHLNPNHHFHIGGVHSSGHSNSGHSNSGHGSGHGSTSGTISGFGTSSTSGLGMVGTSSLTSSSHPTTITTTSSSNTLVSNHPTSSNSSNTMVHGVGTTTTRDSHHHYNSPTTHTTMGISNDQQSKFNNVKKRMKYLKFKNIMYESTIFMKDTENQTLESVLGYSTKVIYENPFIDFNTCLSHLKTLSKLRFPELEKNSLETCSKTLLYPYVLNMLKRAHKLVNNFSKWITCDPNISSLFHYYRPSLFRLFNMFIEIEHSQEPLNVNSEDIFKANNTLKLDSFIAFCIRFTIIPNMVSEHESRKIFKSILREKRNNFLSTSSRSSTKHDVQAVNISEFIEVLARIAVVSNSKTSSVVPSNPISSINSGTSSSINPGTSSSINSGASSSINSTGTSSSNPGTTSIPSDQLQKCQLLLDHLEEEYYSLFGEFMSKEKQRTRLTKNIDHGIQSQFDKDTILKKKTISIAKESNLSSNSLLTQPSLDEKRRNRPSFIIQQKNVKNHRVNRKKETEMDLIQSIGEQRFHELSNQKYLDKLFQIYSRDKRNRIWTFNEYQLFMDEYHLKTILKRIQKYIQSNFRQEVLNHEEIDDDDNDAHGVTLTTTTTTTNHTFQSHTTLIDDKYLIGLFRNRSMNLQLSQINFYHLIYDIYMDKMIQSSTLNDFSLFLEQLFHRDHYLRAIENVRNRNIRTLHSLTSSHMDSSNTHRGMIGVSSLHSNYHHQGTSPLHSHHQGTLSLHSSYHQGTLHSFISKRIYRQFYVIKGSRIVSMIENRKGCIMREYLISPSSSKSHPFDDIQSTLFDLNMILLDTFIEDEILSLLTLCESFNQFLHRLILNGYDLKSKCESCSSHHHHGRSTRSSSSSSNNCSSSNNNNNNNSSSSTSTRMNSNQLSGMNSSLNSRMNSNLLSRMNSSLSLNSARMNSRGLFSSNHYDSEQPFYQQVKCLRFCKRKTLEPVGCIFDMEGQFSSLEHQPLQNEFQRSDFSLTFYDCELLSVREGDEQSDDHHQGNNNSSSSCRLRRMDHSVHASHNPSRRMDPVDSPVGMELSSEGNTSHLFHTLLQLYRESHSIDELTNGIRNLGFDIVSVRYFL</sequence>
<protein>
    <submittedName>
        <fullName evidence="2">Uncharacterized protein</fullName>
    </submittedName>
</protein>
<dbReference type="GO" id="GO:0000981">
    <property type="term" value="F:DNA-binding transcription factor activity, RNA polymerase II-specific"/>
    <property type="evidence" value="ECO:0007669"/>
    <property type="project" value="TreeGrafter"/>
</dbReference>
<feature type="region of interest" description="Disordered" evidence="1">
    <location>
        <begin position="134"/>
        <end position="155"/>
    </location>
</feature>